<feature type="compositionally biased region" description="Basic and acidic residues" evidence="5">
    <location>
        <begin position="102"/>
        <end position="128"/>
    </location>
</feature>
<feature type="region of interest" description="Disordered" evidence="5">
    <location>
        <begin position="71"/>
        <end position="135"/>
    </location>
</feature>
<evidence type="ECO:0000259" key="6">
    <source>
        <dbReference type="PROSITE" id="PS50126"/>
    </source>
</evidence>
<dbReference type="KEGG" id="sap:Sulac_0190"/>
<reference evidence="7 8" key="2">
    <citation type="journal article" date="2012" name="Stand. Genomic Sci.">
        <title>Complete genome sequence of the moderately thermophilic mineral-sulfide-oxidizing firmicute Sulfobacillus acidophilus type strain (NAL(T)).</title>
        <authorList>
            <person name="Anderson I."/>
            <person name="Chertkov O."/>
            <person name="Chen A."/>
            <person name="Saunders E."/>
            <person name="Lapidus A."/>
            <person name="Nolan M."/>
            <person name="Lucas S."/>
            <person name="Hammon N."/>
            <person name="Deshpande S."/>
            <person name="Cheng J.F."/>
            <person name="Han C."/>
            <person name="Tapia R."/>
            <person name="Goodwin L.A."/>
            <person name="Pitluck S."/>
            <person name="Liolios K."/>
            <person name="Pagani I."/>
            <person name="Ivanova N."/>
            <person name="Mikhailova N."/>
            <person name="Pati A."/>
            <person name="Palaniappan K."/>
            <person name="Land M."/>
            <person name="Pan C."/>
            <person name="Rohde M."/>
            <person name="Pukall R."/>
            <person name="Goker M."/>
            <person name="Detter J.C."/>
            <person name="Woyke T."/>
            <person name="Bristow J."/>
            <person name="Eisen J.A."/>
            <person name="Markowitz V."/>
            <person name="Hugenholtz P."/>
            <person name="Kyrpides N.C."/>
            <person name="Klenk H.P."/>
            <person name="Mavromatis K."/>
        </authorList>
    </citation>
    <scope>NUCLEOTIDE SEQUENCE [LARGE SCALE GENOMIC DNA]</scope>
    <source>
        <strain evidence="8">ATCC 700253 / DSM 10332 / NAL</strain>
    </source>
</reference>
<evidence type="ECO:0000313" key="7">
    <source>
        <dbReference type="EMBL" id="AEW03762.1"/>
    </source>
</evidence>
<organism evidence="7 8">
    <name type="scientific">Sulfobacillus acidophilus (strain ATCC 700253 / DSM 10332 / NAL)</name>
    <dbReference type="NCBI Taxonomy" id="679936"/>
    <lineage>
        <taxon>Bacteria</taxon>
        <taxon>Bacillati</taxon>
        <taxon>Bacillota</taxon>
        <taxon>Clostridia</taxon>
        <taxon>Eubacteriales</taxon>
        <taxon>Clostridiales Family XVII. Incertae Sedis</taxon>
        <taxon>Sulfobacillus</taxon>
    </lineage>
</organism>
<dbReference type="Gene3D" id="2.40.50.140">
    <property type="entry name" value="Nucleic acid-binding proteins"/>
    <property type="match status" value="1"/>
</dbReference>
<dbReference type="GO" id="GO:0022627">
    <property type="term" value="C:cytosolic small ribosomal subunit"/>
    <property type="evidence" value="ECO:0007669"/>
    <property type="project" value="TreeGrafter"/>
</dbReference>
<dbReference type="HOGENOM" id="CLU_128762_0_0_9"/>
<dbReference type="CDD" id="cd05692">
    <property type="entry name" value="S1_RPS1_repeat_hs4"/>
    <property type="match status" value="1"/>
</dbReference>
<dbReference type="AlphaFoldDB" id="G8TWB9"/>
<dbReference type="FunFam" id="2.40.50.140:FF:000103">
    <property type="entry name" value="protein RRP5 homolog"/>
    <property type="match status" value="1"/>
</dbReference>
<gene>
    <name evidence="7" type="ordered locus">Sulac_0190</name>
</gene>
<evidence type="ECO:0000256" key="2">
    <source>
        <dbReference type="ARBA" id="ARBA00022980"/>
    </source>
</evidence>
<evidence type="ECO:0000256" key="4">
    <source>
        <dbReference type="ARBA" id="ARBA00025604"/>
    </source>
</evidence>
<feature type="compositionally biased region" description="Basic and acidic residues" evidence="5">
    <location>
        <begin position="83"/>
        <end position="92"/>
    </location>
</feature>
<comment type="similarity">
    <text evidence="1">Belongs to the bacterial ribosomal protein bS1 family.</text>
</comment>
<dbReference type="PROSITE" id="PS50126">
    <property type="entry name" value="S1"/>
    <property type="match status" value="1"/>
</dbReference>
<dbReference type="STRING" id="679936.Sulac_0190"/>
<dbReference type="PATRIC" id="fig|679936.5.peg.195"/>
<proteinExistence type="inferred from homology"/>
<dbReference type="InterPro" id="IPR012340">
    <property type="entry name" value="NA-bd_OB-fold"/>
</dbReference>
<dbReference type="SUPFAM" id="SSF50249">
    <property type="entry name" value="Nucleic acid-binding proteins"/>
    <property type="match status" value="1"/>
</dbReference>
<evidence type="ECO:0000256" key="3">
    <source>
        <dbReference type="ARBA" id="ARBA00023274"/>
    </source>
</evidence>
<dbReference type="GO" id="GO:0006412">
    <property type="term" value="P:translation"/>
    <property type="evidence" value="ECO:0007669"/>
    <property type="project" value="TreeGrafter"/>
</dbReference>
<protein>
    <submittedName>
        <fullName evidence="7">RNA binding S1 domain protein</fullName>
    </submittedName>
</protein>
<dbReference type="GO" id="GO:0003729">
    <property type="term" value="F:mRNA binding"/>
    <property type="evidence" value="ECO:0007669"/>
    <property type="project" value="TreeGrafter"/>
</dbReference>
<evidence type="ECO:0000256" key="1">
    <source>
        <dbReference type="ARBA" id="ARBA00006767"/>
    </source>
</evidence>
<keyword evidence="2" id="KW-0689">Ribosomal protein</keyword>
<dbReference type="SMART" id="SM00316">
    <property type="entry name" value="S1"/>
    <property type="match status" value="1"/>
</dbReference>
<dbReference type="InterPro" id="IPR003029">
    <property type="entry name" value="S1_domain"/>
</dbReference>
<evidence type="ECO:0000313" key="8">
    <source>
        <dbReference type="Proteomes" id="UP000005439"/>
    </source>
</evidence>
<dbReference type="Pfam" id="PF00575">
    <property type="entry name" value="S1"/>
    <property type="match status" value="1"/>
</dbReference>
<dbReference type="Proteomes" id="UP000005439">
    <property type="component" value="Chromosome"/>
</dbReference>
<feature type="domain" description="S1 motif" evidence="6">
    <location>
        <begin position="8"/>
        <end position="76"/>
    </location>
</feature>
<keyword evidence="8" id="KW-1185">Reference proteome</keyword>
<dbReference type="InterPro" id="IPR050437">
    <property type="entry name" value="Ribos_protein_bS1-like"/>
</dbReference>
<dbReference type="EMBL" id="CP003179">
    <property type="protein sequence ID" value="AEW03762.1"/>
    <property type="molecule type" value="Genomic_DNA"/>
</dbReference>
<sequence length="135" mass="15359">MASELEVGQIVEGTISGITHFGAFVVLPNGRTGLVHISEVADAYVKDIKEYYKENDRVQVKILSMDPNGKIALSIRQTQPKPANRERDNGSRRERRPNQASFEEKMQRFMRDSEDRLQDLRRNTESKRGGRGAGR</sequence>
<dbReference type="GO" id="GO:0003735">
    <property type="term" value="F:structural constituent of ribosome"/>
    <property type="evidence" value="ECO:0007669"/>
    <property type="project" value="TreeGrafter"/>
</dbReference>
<keyword evidence="3" id="KW-0687">Ribonucleoprotein</keyword>
<dbReference type="PANTHER" id="PTHR10724:SF7">
    <property type="entry name" value="SMALL RIBOSOMAL SUBUNIT PROTEIN BS1C"/>
    <property type="match status" value="1"/>
</dbReference>
<evidence type="ECO:0000256" key="5">
    <source>
        <dbReference type="SAM" id="MobiDB-lite"/>
    </source>
</evidence>
<accession>G8TWB9</accession>
<comment type="function">
    <text evidence="4">Binds mRNA; thus facilitating recognition of the initiation point. It is needed to translate mRNA with a short Shine-Dalgarno (SD) purine-rich sequence.</text>
</comment>
<reference evidence="8" key="1">
    <citation type="submission" date="2011-12" db="EMBL/GenBank/DDBJ databases">
        <title>The complete genome of chromosome of Sulfobacillus acidophilus DSM 10332.</title>
        <authorList>
            <person name="Lucas S."/>
            <person name="Han J."/>
            <person name="Lapidus A."/>
            <person name="Bruce D."/>
            <person name="Goodwin L."/>
            <person name="Pitluck S."/>
            <person name="Peters L."/>
            <person name="Kyrpides N."/>
            <person name="Mavromatis K."/>
            <person name="Ivanova N."/>
            <person name="Mikhailova N."/>
            <person name="Chertkov O."/>
            <person name="Saunders E."/>
            <person name="Detter J.C."/>
            <person name="Tapia R."/>
            <person name="Han C."/>
            <person name="Land M."/>
            <person name="Hauser L."/>
            <person name="Markowitz V."/>
            <person name="Cheng J.-F."/>
            <person name="Hugenholtz P."/>
            <person name="Woyke T."/>
            <person name="Wu D."/>
            <person name="Pukall R."/>
            <person name="Gehrich-Schroeter G."/>
            <person name="Schneider S."/>
            <person name="Klenk H.-P."/>
            <person name="Eisen J.A."/>
        </authorList>
    </citation>
    <scope>NUCLEOTIDE SEQUENCE [LARGE SCALE GENOMIC DNA]</scope>
    <source>
        <strain evidence="8">ATCC 700253 / DSM 10332 / NAL</strain>
    </source>
</reference>
<name>G8TWB9_SULAD</name>
<dbReference type="PANTHER" id="PTHR10724">
    <property type="entry name" value="30S RIBOSOMAL PROTEIN S1"/>
    <property type="match status" value="1"/>
</dbReference>